<keyword evidence="1" id="KW-1133">Transmembrane helix</keyword>
<accession>A0A914VN87</accession>
<dbReference type="AlphaFoldDB" id="A0A914VN87"/>
<protein>
    <submittedName>
        <fullName evidence="3">Uncharacterized protein</fullName>
    </submittedName>
</protein>
<dbReference type="Proteomes" id="UP000887566">
    <property type="component" value="Unplaced"/>
</dbReference>
<keyword evidence="2" id="KW-1185">Reference proteome</keyword>
<reference evidence="3" key="1">
    <citation type="submission" date="2022-11" db="UniProtKB">
        <authorList>
            <consortium name="WormBaseParasite"/>
        </authorList>
    </citation>
    <scope>IDENTIFICATION</scope>
</reference>
<sequence length="37" mass="3908">MLTASVAAGALSVVAIAMTLVGVPLIWDEVNNSWMEF</sequence>
<evidence type="ECO:0000313" key="3">
    <source>
        <dbReference type="WBParaSite" id="PSAMB.scaffold220size64422.g3608.t1"/>
    </source>
</evidence>
<evidence type="ECO:0000256" key="1">
    <source>
        <dbReference type="SAM" id="Phobius"/>
    </source>
</evidence>
<name>A0A914VN87_9BILA</name>
<feature type="transmembrane region" description="Helical" evidence="1">
    <location>
        <begin position="6"/>
        <end position="27"/>
    </location>
</feature>
<keyword evidence="1" id="KW-0812">Transmembrane</keyword>
<dbReference type="WBParaSite" id="PSAMB.scaffold220size64422.g3608.t1">
    <property type="protein sequence ID" value="PSAMB.scaffold220size64422.g3608.t1"/>
    <property type="gene ID" value="PSAMB.scaffold220size64422.g3608"/>
</dbReference>
<proteinExistence type="predicted"/>
<keyword evidence="1" id="KW-0472">Membrane</keyword>
<evidence type="ECO:0000313" key="2">
    <source>
        <dbReference type="Proteomes" id="UP000887566"/>
    </source>
</evidence>
<organism evidence="2 3">
    <name type="scientific">Plectus sambesii</name>
    <dbReference type="NCBI Taxonomy" id="2011161"/>
    <lineage>
        <taxon>Eukaryota</taxon>
        <taxon>Metazoa</taxon>
        <taxon>Ecdysozoa</taxon>
        <taxon>Nematoda</taxon>
        <taxon>Chromadorea</taxon>
        <taxon>Plectida</taxon>
        <taxon>Plectina</taxon>
        <taxon>Plectoidea</taxon>
        <taxon>Plectidae</taxon>
        <taxon>Plectus</taxon>
    </lineage>
</organism>